<keyword evidence="4 5" id="KW-0249">Electron transport</keyword>
<evidence type="ECO:0000256" key="1">
    <source>
        <dbReference type="ARBA" id="ARBA00004305"/>
    </source>
</evidence>
<dbReference type="InterPro" id="IPR033948">
    <property type="entry name" value="ETF_beta_N"/>
</dbReference>
<dbReference type="GeneID" id="25564804"/>
<evidence type="ECO:0000313" key="8">
    <source>
        <dbReference type="Proteomes" id="UP000054408"/>
    </source>
</evidence>
<dbReference type="Proteomes" id="UP000054408">
    <property type="component" value="Unassembled WGS sequence"/>
</dbReference>
<dbReference type="Gene3D" id="3.40.50.620">
    <property type="entry name" value="HUPs"/>
    <property type="match status" value="1"/>
</dbReference>
<dbReference type="STRING" id="461836.A0A0L0DAK7"/>
<dbReference type="EMBL" id="GL349455">
    <property type="protein sequence ID" value="KNC49377.1"/>
    <property type="molecule type" value="Genomic_DNA"/>
</dbReference>
<dbReference type="InterPro" id="IPR014730">
    <property type="entry name" value="ETF_a/b_N"/>
</dbReference>
<dbReference type="AlphaFoldDB" id="A0A0L0DAK7"/>
<keyword evidence="5" id="KW-0496">Mitochondrion</keyword>
<feature type="domain" description="Electron transfer flavoprotein alpha/beta-subunit N-terminal" evidence="6">
    <location>
        <begin position="30"/>
        <end position="219"/>
    </location>
</feature>
<dbReference type="InterPro" id="IPR000049">
    <property type="entry name" value="ET-Flavoprotein_bsu_CS"/>
</dbReference>
<dbReference type="CDD" id="cd01714">
    <property type="entry name" value="ETF_beta"/>
    <property type="match status" value="1"/>
</dbReference>
<name>A0A0L0DAK7_THETB</name>
<evidence type="ECO:0000256" key="4">
    <source>
        <dbReference type="ARBA" id="ARBA00022982"/>
    </source>
</evidence>
<evidence type="ECO:0000256" key="2">
    <source>
        <dbReference type="ARBA" id="ARBA00007557"/>
    </source>
</evidence>
<dbReference type="GO" id="GO:0009055">
    <property type="term" value="F:electron transfer activity"/>
    <property type="evidence" value="ECO:0007669"/>
    <property type="project" value="InterPro"/>
</dbReference>
<evidence type="ECO:0000313" key="7">
    <source>
        <dbReference type="EMBL" id="KNC49377.1"/>
    </source>
</evidence>
<dbReference type="Pfam" id="PF01012">
    <property type="entry name" value="ETF"/>
    <property type="match status" value="1"/>
</dbReference>
<dbReference type="PANTHER" id="PTHR21294">
    <property type="entry name" value="ELECTRON TRANSFER FLAVOPROTEIN BETA-SUBUNIT"/>
    <property type="match status" value="1"/>
</dbReference>
<dbReference type="OMA" id="EINQPRI"/>
<comment type="subcellular location">
    <subcellularLocation>
        <location evidence="1 5">Mitochondrion matrix</location>
    </subcellularLocation>
</comment>
<dbReference type="PANTHER" id="PTHR21294:SF8">
    <property type="entry name" value="ELECTRON TRANSFER FLAVOPROTEIN SUBUNIT BETA"/>
    <property type="match status" value="1"/>
</dbReference>
<comment type="function">
    <text evidence="5">The electron transfer flavoprotein serves as a specific electron acceptor for several dehydrogenases, including five acyl-CoA dehydrogenases, glutaryl-CoA and sarcosine dehydrogenase. It transfers the electrons to the main mitochondrial respiratory chain via ETF-ubiquinone oxidoreductase (ETF dehydrogenase).</text>
</comment>
<dbReference type="SMART" id="SM00893">
    <property type="entry name" value="ETF"/>
    <property type="match status" value="1"/>
</dbReference>
<dbReference type="FunFam" id="3.40.50.620:FF:000011">
    <property type="entry name" value="Electron transfer flavoprotein subunit beta"/>
    <property type="match status" value="1"/>
</dbReference>
<sequence length="256" mass="27301">MAANGAFGRVLVGVKRVIDYAVKVRVKPDKSGVETVNVKHSLNPFCEIAVEEAVRMKEAGLATEVVAVCVGPKKAQENIRSALAMGADRGIHIETDEEVAPLNVARILAEVAKAEEPSMFILGKQAIDDDSNQTGQLLGGFLGWPQGTMASKIEPVSDTAVHVTREIDGGLETLELSLPAVVTADLRLNKPRFAALPNIMKAKRKKIDAKTPADFGVDMASSLQTLEVNEPPVREAGIMVGSVDELVEKLKGDGLI</sequence>
<dbReference type="RefSeq" id="XP_013757802.1">
    <property type="nucleotide sequence ID" value="XM_013902348.1"/>
</dbReference>
<dbReference type="InterPro" id="IPR012255">
    <property type="entry name" value="ETF_b"/>
</dbReference>
<gene>
    <name evidence="7" type="ORF">AMSG_05376</name>
</gene>
<evidence type="ECO:0000256" key="3">
    <source>
        <dbReference type="ARBA" id="ARBA00022448"/>
    </source>
</evidence>
<dbReference type="eggNOG" id="KOG3180">
    <property type="taxonomic scope" value="Eukaryota"/>
</dbReference>
<organism evidence="7 8">
    <name type="scientific">Thecamonas trahens ATCC 50062</name>
    <dbReference type="NCBI Taxonomy" id="461836"/>
    <lineage>
        <taxon>Eukaryota</taxon>
        <taxon>Apusozoa</taxon>
        <taxon>Apusomonadida</taxon>
        <taxon>Apusomonadidae</taxon>
        <taxon>Thecamonas</taxon>
    </lineage>
</organism>
<dbReference type="SUPFAM" id="SSF52402">
    <property type="entry name" value="Adenine nucleotide alpha hydrolases-like"/>
    <property type="match status" value="1"/>
</dbReference>
<keyword evidence="8" id="KW-1185">Reference proteome</keyword>
<protein>
    <recommendedName>
        <fullName evidence="5">Electron transfer flavoprotein subunit beta</fullName>
        <shortName evidence="5">Beta-ETF</shortName>
    </recommendedName>
</protein>
<dbReference type="GO" id="GO:0046395">
    <property type="term" value="P:carboxylic acid catabolic process"/>
    <property type="evidence" value="ECO:0007669"/>
    <property type="project" value="UniProtKB-ARBA"/>
</dbReference>
<reference evidence="7 8" key="1">
    <citation type="submission" date="2010-05" db="EMBL/GenBank/DDBJ databases">
        <title>The Genome Sequence of Thecamonas trahens ATCC 50062.</title>
        <authorList>
            <consortium name="The Broad Institute Genome Sequencing Platform"/>
            <person name="Russ C."/>
            <person name="Cuomo C."/>
            <person name="Shea T."/>
            <person name="Young S.K."/>
            <person name="Zeng Q."/>
            <person name="Koehrsen M."/>
            <person name="Haas B."/>
            <person name="Borodovsky M."/>
            <person name="Guigo R."/>
            <person name="Alvarado L."/>
            <person name="Berlin A."/>
            <person name="Bochicchio J."/>
            <person name="Borenstein D."/>
            <person name="Chapman S."/>
            <person name="Chen Z."/>
            <person name="Freedman E."/>
            <person name="Gellesch M."/>
            <person name="Goldberg J."/>
            <person name="Griggs A."/>
            <person name="Gujja S."/>
            <person name="Heilman E."/>
            <person name="Heiman D."/>
            <person name="Hepburn T."/>
            <person name="Howarth C."/>
            <person name="Jen D."/>
            <person name="Larson L."/>
            <person name="Mehta T."/>
            <person name="Park D."/>
            <person name="Pearson M."/>
            <person name="Roberts A."/>
            <person name="Saif S."/>
            <person name="Shenoy N."/>
            <person name="Sisk P."/>
            <person name="Stolte C."/>
            <person name="Sykes S."/>
            <person name="Thomson T."/>
            <person name="Walk T."/>
            <person name="White J."/>
            <person name="Yandava C."/>
            <person name="Burger G."/>
            <person name="Gray M.W."/>
            <person name="Holland P.W.H."/>
            <person name="King N."/>
            <person name="Lang F.B.F."/>
            <person name="Roger A.J."/>
            <person name="Ruiz-Trillo I."/>
            <person name="Lander E."/>
            <person name="Nusbaum C."/>
        </authorList>
    </citation>
    <scope>NUCLEOTIDE SEQUENCE [LARGE SCALE GENOMIC DNA]</scope>
    <source>
        <strain evidence="7 8">ATCC 50062</strain>
    </source>
</reference>
<evidence type="ECO:0000259" key="6">
    <source>
        <dbReference type="SMART" id="SM00893"/>
    </source>
</evidence>
<evidence type="ECO:0000256" key="5">
    <source>
        <dbReference type="PIRNR" id="PIRNR000090"/>
    </source>
</evidence>
<comment type="similarity">
    <text evidence="2 5">Belongs to the ETF beta-subunit/FixA family.</text>
</comment>
<dbReference type="PIRSF" id="PIRSF000090">
    <property type="entry name" value="Beta-ETF"/>
    <property type="match status" value="1"/>
</dbReference>
<dbReference type="GO" id="GO:0005759">
    <property type="term" value="C:mitochondrial matrix"/>
    <property type="evidence" value="ECO:0007669"/>
    <property type="project" value="UniProtKB-SubCell"/>
</dbReference>
<dbReference type="PROSITE" id="PS01065">
    <property type="entry name" value="ETF_BETA"/>
    <property type="match status" value="1"/>
</dbReference>
<comment type="subunit">
    <text evidence="5">Heterodimer of an alpha and a beta subunit.</text>
</comment>
<keyword evidence="3 5" id="KW-0813">Transport</keyword>
<accession>A0A0L0DAK7</accession>
<dbReference type="OrthoDB" id="276685at2759"/>
<dbReference type="InterPro" id="IPR014729">
    <property type="entry name" value="Rossmann-like_a/b/a_fold"/>
</dbReference>
<proteinExistence type="inferred from homology"/>